<dbReference type="Gene3D" id="3.30.499.10">
    <property type="entry name" value="Aconitase, domain 3"/>
    <property type="match status" value="1"/>
</dbReference>
<dbReference type="RefSeq" id="XP_016463450.1">
    <property type="nucleotide sequence ID" value="XM_016607964.1"/>
</dbReference>
<keyword evidence="3" id="KW-0411">Iron-sulfur</keyword>
<dbReference type="OrthoDB" id="2279155at2759"/>
<dbReference type="AlphaFoldDB" id="A0A1S3ZG65"/>
<dbReference type="SUPFAM" id="SSF53732">
    <property type="entry name" value="Aconitase iron-sulfur domain"/>
    <property type="match status" value="1"/>
</dbReference>
<gene>
    <name evidence="6" type="primary">LOC107786473</name>
</gene>
<dbReference type="PANTHER" id="PTHR43822">
    <property type="entry name" value="HOMOACONITASE, MITOCHONDRIAL-RELATED"/>
    <property type="match status" value="1"/>
</dbReference>
<dbReference type="KEGG" id="nta:107786473"/>
<evidence type="ECO:0000256" key="4">
    <source>
        <dbReference type="ARBA" id="ARBA00023239"/>
    </source>
</evidence>
<name>A0A1S3ZG65_TOBAC</name>
<dbReference type="STRING" id="4097.A0A1S3ZG65"/>
<dbReference type="InterPro" id="IPR015931">
    <property type="entry name" value="Acnase/IPM_dHydase_lsu_aba_1/3"/>
</dbReference>
<keyword evidence="4" id="KW-0456">Lyase</keyword>
<keyword evidence="1" id="KW-0479">Metal-binding</keyword>
<dbReference type="Pfam" id="PF00330">
    <property type="entry name" value="Aconitase"/>
    <property type="match status" value="1"/>
</dbReference>
<proteinExistence type="predicted"/>
<dbReference type="SMR" id="A0A1S3ZG65"/>
<evidence type="ECO:0000259" key="5">
    <source>
        <dbReference type="Pfam" id="PF00330"/>
    </source>
</evidence>
<reference evidence="6" key="1">
    <citation type="submission" date="2025-08" db="UniProtKB">
        <authorList>
            <consortium name="RefSeq"/>
        </authorList>
    </citation>
    <scope>IDENTIFICATION</scope>
</reference>
<evidence type="ECO:0000256" key="2">
    <source>
        <dbReference type="ARBA" id="ARBA00023004"/>
    </source>
</evidence>
<dbReference type="InterPro" id="IPR036008">
    <property type="entry name" value="Aconitase_4Fe-4S_dom"/>
</dbReference>
<protein>
    <submittedName>
        <fullName evidence="6">3-isopropylmalate dehydratase large subunit-like</fullName>
    </submittedName>
</protein>
<dbReference type="InterPro" id="IPR050067">
    <property type="entry name" value="IPM_dehydratase_rel_enz"/>
</dbReference>
<keyword evidence="2" id="KW-0408">Iron</keyword>
<dbReference type="PaxDb" id="4097-A0A1S3ZG65"/>
<dbReference type="GO" id="GO:0016829">
    <property type="term" value="F:lyase activity"/>
    <property type="evidence" value="ECO:0007669"/>
    <property type="project" value="UniProtKB-KW"/>
</dbReference>
<dbReference type="GO" id="GO:0043436">
    <property type="term" value="P:oxoacid metabolic process"/>
    <property type="evidence" value="ECO:0007669"/>
    <property type="project" value="UniProtKB-ARBA"/>
</dbReference>
<dbReference type="PANTHER" id="PTHR43822:SF2">
    <property type="entry name" value="HOMOACONITASE, MITOCHONDRIAL"/>
    <property type="match status" value="1"/>
</dbReference>
<organism evidence="6">
    <name type="scientific">Nicotiana tabacum</name>
    <name type="common">Common tobacco</name>
    <dbReference type="NCBI Taxonomy" id="4097"/>
    <lineage>
        <taxon>Eukaryota</taxon>
        <taxon>Viridiplantae</taxon>
        <taxon>Streptophyta</taxon>
        <taxon>Embryophyta</taxon>
        <taxon>Tracheophyta</taxon>
        <taxon>Spermatophyta</taxon>
        <taxon>Magnoliopsida</taxon>
        <taxon>eudicotyledons</taxon>
        <taxon>Gunneridae</taxon>
        <taxon>Pentapetalae</taxon>
        <taxon>asterids</taxon>
        <taxon>lamiids</taxon>
        <taxon>Solanales</taxon>
        <taxon>Solanaceae</taxon>
        <taxon>Nicotianoideae</taxon>
        <taxon>Nicotianeae</taxon>
        <taxon>Nicotiana</taxon>
    </lineage>
</organism>
<sequence>MSSRQKDKDNEFMLNEQDEDGNPIKQFKLDLFRLSKLLSLVQGKKIKVPTFLVPATQKVWMDIYTLPVPGSGGKTCSQIFQEAGCETPASPSCAACLGGPQDTYARLNEPKVCVSTTNRNFPGRMGHTEGQIYLASPYTAAASALTGKVTDPREFLM</sequence>
<evidence type="ECO:0000256" key="1">
    <source>
        <dbReference type="ARBA" id="ARBA00022723"/>
    </source>
</evidence>
<dbReference type="InterPro" id="IPR001030">
    <property type="entry name" value="Acoase/IPM_deHydtase_lsu_aba"/>
</dbReference>
<evidence type="ECO:0000313" key="6">
    <source>
        <dbReference type="RefSeq" id="XP_016463450.1"/>
    </source>
</evidence>
<dbReference type="GO" id="GO:0046872">
    <property type="term" value="F:metal ion binding"/>
    <property type="evidence" value="ECO:0007669"/>
    <property type="project" value="UniProtKB-KW"/>
</dbReference>
<evidence type="ECO:0000256" key="3">
    <source>
        <dbReference type="ARBA" id="ARBA00023014"/>
    </source>
</evidence>
<dbReference type="GO" id="GO:0051536">
    <property type="term" value="F:iron-sulfur cluster binding"/>
    <property type="evidence" value="ECO:0007669"/>
    <property type="project" value="UniProtKB-KW"/>
</dbReference>
<feature type="domain" description="Aconitase/3-isopropylmalate dehydratase large subunit alpha/beta/alpha" evidence="5">
    <location>
        <begin position="42"/>
        <end position="147"/>
    </location>
</feature>
<accession>A0A1S3ZG65</accession>